<keyword evidence="4" id="KW-1185">Reference proteome</keyword>
<gene>
    <name evidence="3" type="ORF">FisN_4Hh538</name>
</gene>
<sequence>MTPTQIPSILPSTIPTNMPSQEPSVQPSLVPTDSYAPSSTPTFVVETVVTERQDGTLELFTDCVAEMPGNTSDVTEQLVQFQYKLSLRDGANRNTVLNYVERELHNNVTAELLVCPYRNSTTMPFQIRSVDSLPKDDVLRSCEEEDNGDTASCFFVDAAFTVEIFYFINARRLQQTVDLQVTQAFGTFLDGFFSSGVLRGPQNEIVGIKFEGFTNADDSGVPTFGGNPEIDEGEQGTPAVEGEVTSDSNINRVPLFAGVAAVAAAAVILVIVVAVAYRKRRKETLDVEKLQERGTIRPEESLAQAVDTMDDDSYINKDDNSYSENSMHRAYIIPDDASTAAGSAILREYSNKYSRSEKTFFYPAFISTGSTSTPSTPRTRMIRPYNSKDTVDL</sequence>
<organism evidence="3 4">
    <name type="scientific">Fistulifera solaris</name>
    <name type="common">Oleaginous diatom</name>
    <dbReference type="NCBI Taxonomy" id="1519565"/>
    <lineage>
        <taxon>Eukaryota</taxon>
        <taxon>Sar</taxon>
        <taxon>Stramenopiles</taxon>
        <taxon>Ochrophyta</taxon>
        <taxon>Bacillariophyta</taxon>
        <taxon>Bacillariophyceae</taxon>
        <taxon>Bacillariophycidae</taxon>
        <taxon>Naviculales</taxon>
        <taxon>Naviculaceae</taxon>
        <taxon>Fistulifera</taxon>
    </lineage>
</organism>
<dbReference type="Proteomes" id="UP000198406">
    <property type="component" value="Unassembled WGS sequence"/>
</dbReference>
<comment type="caution">
    <text evidence="3">The sequence shown here is derived from an EMBL/GenBank/DDBJ whole genome shotgun (WGS) entry which is preliminary data.</text>
</comment>
<name>A0A1Z5KJ49_FISSO</name>
<accession>A0A1Z5KJ49</accession>
<dbReference type="AlphaFoldDB" id="A0A1Z5KJ49"/>
<evidence type="ECO:0000313" key="3">
    <source>
        <dbReference type="EMBL" id="GAX25978.1"/>
    </source>
</evidence>
<evidence type="ECO:0000256" key="1">
    <source>
        <dbReference type="SAM" id="MobiDB-lite"/>
    </source>
</evidence>
<reference evidence="3 4" key="1">
    <citation type="journal article" date="2015" name="Plant Cell">
        <title>Oil accumulation by the oleaginous diatom Fistulifera solaris as revealed by the genome and transcriptome.</title>
        <authorList>
            <person name="Tanaka T."/>
            <person name="Maeda Y."/>
            <person name="Veluchamy A."/>
            <person name="Tanaka M."/>
            <person name="Abida H."/>
            <person name="Marechal E."/>
            <person name="Bowler C."/>
            <person name="Muto M."/>
            <person name="Sunaga Y."/>
            <person name="Tanaka M."/>
            <person name="Yoshino T."/>
            <person name="Taniguchi T."/>
            <person name="Fukuda Y."/>
            <person name="Nemoto M."/>
            <person name="Matsumoto M."/>
            <person name="Wong P.S."/>
            <person name="Aburatani S."/>
            <person name="Fujibuchi W."/>
        </authorList>
    </citation>
    <scope>NUCLEOTIDE SEQUENCE [LARGE SCALE GENOMIC DNA]</scope>
    <source>
        <strain evidence="3 4">JPCC DA0580</strain>
    </source>
</reference>
<feature type="compositionally biased region" description="Polar residues" evidence="1">
    <location>
        <begin position="1"/>
        <end position="31"/>
    </location>
</feature>
<evidence type="ECO:0000256" key="2">
    <source>
        <dbReference type="SAM" id="Phobius"/>
    </source>
</evidence>
<dbReference type="EMBL" id="BDSP01000235">
    <property type="protein sequence ID" value="GAX25978.1"/>
    <property type="molecule type" value="Genomic_DNA"/>
</dbReference>
<evidence type="ECO:0000313" key="4">
    <source>
        <dbReference type="Proteomes" id="UP000198406"/>
    </source>
</evidence>
<dbReference type="InParanoid" id="A0A1Z5KJ49"/>
<feature type="region of interest" description="Disordered" evidence="1">
    <location>
        <begin position="1"/>
        <end position="35"/>
    </location>
</feature>
<dbReference type="OrthoDB" id="56922at2759"/>
<keyword evidence="2" id="KW-0472">Membrane</keyword>
<proteinExistence type="predicted"/>
<protein>
    <submittedName>
        <fullName evidence="3">Uncharacterized protein</fullName>
    </submittedName>
</protein>
<keyword evidence="2" id="KW-1133">Transmembrane helix</keyword>
<keyword evidence="2" id="KW-0812">Transmembrane</keyword>
<feature type="transmembrane region" description="Helical" evidence="2">
    <location>
        <begin position="255"/>
        <end position="277"/>
    </location>
</feature>